<dbReference type="EMBL" id="JBFPJR010000015">
    <property type="protein sequence ID" value="MEX0428005.1"/>
    <property type="molecule type" value="Genomic_DNA"/>
</dbReference>
<feature type="transmembrane region" description="Helical" evidence="2">
    <location>
        <begin position="6"/>
        <end position="22"/>
    </location>
</feature>
<feature type="transmembrane region" description="Helical" evidence="2">
    <location>
        <begin position="60"/>
        <end position="77"/>
    </location>
</feature>
<name>A0ABV3T157_9ACTN</name>
<sequence>MVAAALGWLGTIGTFVAYLLLVRGRINAASTSYAAMNVGGSMLAGTASCYYHAWPSVASNIVWGAVGVHTLLVALSRRASLLRARRRAARAAANGVHRRAILRVRRRPLAATAPGPSCPQPRRERTGPGSAARRRTRQAADLVR</sequence>
<feature type="region of interest" description="Disordered" evidence="1">
    <location>
        <begin position="108"/>
        <end position="144"/>
    </location>
</feature>
<dbReference type="RefSeq" id="WP_367993918.1">
    <property type="nucleotide sequence ID" value="NZ_JBFPJR010000015.1"/>
</dbReference>
<proteinExistence type="predicted"/>
<feature type="transmembrane region" description="Helical" evidence="2">
    <location>
        <begin position="34"/>
        <end position="54"/>
    </location>
</feature>
<dbReference type="Pfam" id="PF26604">
    <property type="entry name" value="CBU_0592"/>
    <property type="match status" value="1"/>
</dbReference>
<comment type="caution">
    <text evidence="4">The sequence shown here is derived from an EMBL/GenBank/DDBJ whole genome shotgun (WGS) entry which is preliminary data.</text>
</comment>
<evidence type="ECO:0000313" key="5">
    <source>
        <dbReference type="Proteomes" id="UP001556631"/>
    </source>
</evidence>
<feature type="domain" description="CBU-0592-like" evidence="3">
    <location>
        <begin position="4"/>
        <end position="78"/>
    </location>
</feature>
<keyword evidence="2" id="KW-1133">Transmembrane helix</keyword>
<dbReference type="InterPro" id="IPR058058">
    <property type="entry name" value="CBU_0592-like"/>
</dbReference>
<evidence type="ECO:0000256" key="1">
    <source>
        <dbReference type="SAM" id="MobiDB-lite"/>
    </source>
</evidence>
<keyword evidence="2" id="KW-0812">Transmembrane</keyword>
<gene>
    <name evidence="4" type="ORF">AB3X52_10270</name>
</gene>
<evidence type="ECO:0000256" key="2">
    <source>
        <dbReference type="SAM" id="Phobius"/>
    </source>
</evidence>
<dbReference type="Proteomes" id="UP001556631">
    <property type="component" value="Unassembled WGS sequence"/>
</dbReference>
<reference evidence="4 5" key="1">
    <citation type="submission" date="2024-07" db="EMBL/GenBank/DDBJ databases">
        <authorList>
            <person name="Lee S."/>
            <person name="Kang M."/>
        </authorList>
    </citation>
    <scope>NUCLEOTIDE SEQUENCE [LARGE SCALE GENOMIC DNA]</scope>
    <source>
        <strain evidence="4 5">DS6</strain>
    </source>
</reference>
<accession>A0ABV3T157</accession>
<evidence type="ECO:0000259" key="3">
    <source>
        <dbReference type="Pfam" id="PF26604"/>
    </source>
</evidence>
<keyword evidence="2" id="KW-0472">Membrane</keyword>
<organism evidence="4 5">
    <name type="scientific">Nocardioides eburneus</name>
    <dbReference type="NCBI Taxonomy" id="3231482"/>
    <lineage>
        <taxon>Bacteria</taxon>
        <taxon>Bacillati</taxon>
        <taxon>Actinomycetota</taxon>
        <taxon>Actinomycetes</taxon>
        <taxon>Propionibacteriales</taxon>
        <taxon>Nocardioidaceae</taxon>
        <taxon>Nocardioides</taxon>
    </lineage>
</organism>
<protein>
    <recommendedName>
        <fullName evidence="3">CBU-0592-like domain-containing protein</fullName>
    </recommendedName>
</protein>
<keyword evidence="5" id="KW-1185">Reference proteome</keyword>
<evidence type="ECO:0000313" key="4">
    <source>
        <dbReference type="EMBL" id="MEX0428005.1"/>
    </source>
</evidence>